<dbReference type="Pfam" id="PF00067">
    <property type="entry name" value="p450"/>
    <property type="match status" value="1"/>
</dbReference>
<dbReference type="PRINTS" id="PR00463">
    <property type="entry name" value="EP450I"/>
</dbReference>
<dbReference type="PROSITE" id="PS00086">
    <property type="entry name" value="CYTOCHROME_P450"/>
    <property type="match status" value="1"/>
</dbReference>
<accession>A0A8D8L6Y2</accession>
<evidence type="ECO:0000256" key="11">
    <source>
        <dbReference type="ARBA" id="ARBA00023033"/>
    </source>
</evidence>
<keyword evidence="10 13" id="KW-0408">Iron</keyword>
<reference evidence="15" key="1">
    <citation type="submission" date="2021-05" db="EMBL/GenBank/DDBJ databases">
        <authorList>
            <person name="Alioto T."/>
            <person name="Alioto T."/>
            <person name="Gomez Garrido J."/>
        </authorList>
    </citation>
    <scope>NUCLEOTIDE SEQUENCE</scope>
</reference>
<keyword evidence="7" id="KW-0256">Endoplasmic reticulum</keyword>
<dbReference type="InterPro" id="IPR002401">
    <property type="entry name" value="Cyt_P450_E_grp-I"/>
</dbReference>
<evidence type="ECO:0000256" key="14">
    <source>
        <dbReference type="RuleBase" id="RU000461"/>
    </source>
</evidence>
<dbReference type="PANTHER" id="PTHR24292">
    <property type="entry name" value="CYTOCHROME P450"/>
    <property type="match status" value="1"/>
</dbReference>
<protein>
    <submittedName>
        <fullName evidence="15">Cytochrome P450 6a8</fullName>
    </submittedName>
</protein>
<dbReference type="FunFam" id="1.10.630.10:FF:000042">
    <property type="entry name" value="Cytochrome P450"/>
    <property type="match status" value="1"/>
</dbReference>
<dbReference type="PRINTS" id="PR00385">
    <property type="entry name" value="P450"/>
</dbReference>
<dbReference type="GO" id="GO:0020037">
    <property type="term" value="F:heme binding"/>
    <property type="evidence" value="ECO:0007669"/>
    <property type="project" value="InterPro"/>
</dbReference>
<keyword evidence="6 13" id="KW-0479">Metal-binding</keyword>
<evidence type="ECO:0000256" key="4">
    <source>
        <dbReference type="ARBA" id="ARBA00010617"/>
    </source>
</evidence>
<dbReference type="PANTHER" id="PTHR24292:SF103">
    <property type="entry name" value="CYTOCHROME P450 6BS1"/>
    <property type="match status" value="1"/>
</dbReference>
<comment type="similarity">
    <text evidence="4 14">Belongs to the cytochrome P450 family.</text>
</comment>
<feature type="binding site" description="axial binding residue" evidence="13">
    <location>
        <position position="445"/>
    </location>
    <ligand>
        <name>heme</name>
        <dbReference type="ChEBI" id="CHEBI:30413"/>
    </ligand>
    <ligandPart>
        <name>Fe</name>
        <dbReference type="ChEBI" id="CHEBI:18248"/>
    </ligandPart>
</feature>
<keyword evidence="8" id="KW-0492">Microsome</keyword>
<dbReference type="InterPro" id="IPR050476">
    <property type="entry name" value="Insect_CytP450_Detox"/>
</dbReference>
<proteinExistence type="inferred from homology"/>
<comment type="subcellular location">
    <subcellularLocation>
        <location evidence="3">Endoplasmic reticulum membrane</location>
        <topology evidence="3">Peripheral membrane protein</topology>
    </subcellularLocation>
    <subcellularLocation>
        <location evidence="2">Microsome membrane</location>
        <topology evidence="2">Peripheral membrane protein</topology>
    </subcellularLocation>
</comment>
<name>A0A8D8L6Y2_CULPI</name>
<dbReference type="Gene3D" id="1.10.630.10">
    <property type="entry name" value="Cytochrome P450"/>
    <property type="match status" value="1"/>
</dbReference>
<evidence type="ECO:0000256" key="7">
    <source>
        <dbReference type="ARBA" id="ARBA00022824"/>
    </source>
</evidence>
<dbReference type="GO" id="GO:0005789">
    <property type="term" value="C:endoplasmic reticulum membrane"/>
    <property type="evidence" value="ECO:0007669"/>
    <property type="project" value="UniProtKB-SubCell"/>
</dbReference>
<sequence>MLEPLDAIITVAMICLGLYFYMDKKYSYWKDRDVPYLKPEFFYGNSRTMTRTEQTGQMFARFYEELKGEDHPFGGAYVFTRPVAIVTDLELAKCVFAKDFQYFHDRGTYYNEKYDPLSAHMFNLSGPKWKNLRHKLSPTFTSGKMKMMFSTIIAAGKQFRDFLDEKVSHESEFELKDLLARYTTDVIGTCAFGLECNSMRDPDAQFRVIGRKIFGNPRGMVKGFLIATMPRFAQFIGVKEILPEVSEFFFKVVRETVDYRVKNNVKRNDFMDLLIQMRNPDETKSDDGLLSFNEIAAQAFVFYLAGFETSSTLLTWTLYELALNQDIQEKGRQHVREVLSKYNREITYESVIAMKYLDQILQESLRKYPPVPIHFREVAKDYQVPETKTVLTAGTRVFIPVLGIHHDPDIFPDPERFDPDRFLPEQEAKRNPYAWTPFGEGPRICIGMRFGMMQAQIALGYLLHSFKFSIGEKCQVPLQMDEKSFVLSPKGGLWLKVEKI</sequence>
<evidence type="ECO:0000256" key="8">
    <source>
        <dbReference type="ARBA" id="ARBA00022848"/>
    </source>
</evidence>
<evidence type="ECO:0000256" key="9">
    <source>
        <dbReference type="ARBA" id="ARBA00023002"/>
    </source>
</evidence>
<evidence type="ECO:0000256" key="5">
    <source>
        <dbReference type="ARBA" id="ARBA00022617"/>
    </source>
</evidence>
<evidence type="ECO:0000256" key="10">
    <source>
        <dbReference type="ARBA" id="ARBA00023004"/>
    </source>
</evidence>
<dbReference type="GO" id="GO:0016705">
    <property type="term" value="F:oxidoreductase activity, acting on paired donors, with incorporation or reduction of molecular oxygen"/>
    <property type="evidence" value="ECO:0007669"/>
    <property type="project" value="InterPro"/>
</dbReference>
<keyword evidence="12" id="KW-0472">Membrane</keyword>
<dbReference type="AlphaFoldDB" id="A0A8D8L6Y2"/>
<dbReference type="EMBL" id="HBUE01345728">
    <property type="protein sequence ID" value="CAG6600542.1"/>
    <property type="molecule type" value="Transcribed_RNA"/>
</dbReference>
<evidence type="ECO:0000313" key="15">
    <source>
        <dbReference type="EMBL" id="CAG6600542.1"/>
    </source>
</evidence>
<dbReference type="GO" id="GO:0005506">
    <property type="term" value="F:iron ion binding"/>
    <property type="evidence" value="ECO:0007669"/>
    <property type="project" value="InterPro"/>
</dbReference>
<evidence type="ECO:0000256" key="12">
    <source>
        <dbReference type="ARBA" id="ARBA00023136"/>
    </source>
</evidence>
<comment type="cofactor">
    <cofactor evidence="1 13">
        <name>heme</name>
        <dbReference type="ChEBI" id="CHEBI:30413"/>
    </cofactor>
</comment>
<evidence type="ECO:0000256" key="3">
    <source>
        <dbReference type="ARBA" id="ARBA00004406"/>
    </source>
</evidence>
<keyword evidence="11 14" id="KW-0503">Monooxygenase</keyword>
<dbReference type="EMBL" id="HBUE01238755">
    <property type="protein sequence ID" value="CAG6548324.1"/>
    <property type="molecule type" value="Transcribed_RNA"/>
</dbReference>
<dbReference type="InterPro" id="IPR001128">
    <property type="entry name" value="Cyt_P450"/>
</dbReference>
<evidence type="ECO:0000256" key="13">
    <source>
        <dbReference type="PIRSR" id="PIRSR602401-1"/>
    </source>
</evidence>
<keyword evidence="9 14" id="KW-0560">Oxidoreductase</keyword>
<dbReference type="CDD" id="cd11056">
    <property type="entry name" value="CYP6-like"/>
    <property type="match status" value="1"/>
</dbReference>
<keyword evidence="5 13" id="KW-0349">Heme</keyword>
<evidence type="ECO:0000256" key="1">
    <source>
        <dbReference type="ARBA" id="ARBA00001971"/>
    </source>
</evidence>
<dbReference type="SUPFAM" id="SSF48264">
    <property type="entry name" value="Cytochrome P450"/>
    <property type="match status" value="1"/>
</dbReference>
<dbReference type="InterPro" id="IPR036396">
    <property type="entry name" value="Cyt_P450_sf"/>
</dbReference>
<dbReference type="InterPro" id="IPR017972">
    <property type="entry name" value="Cyt_P450_CS"/>
</dbReference>
<evidence type="ECO:0000256" key="2">
    <source>
        <dbReference type="ARBA" id="ARBA00004174"/>
    </source>
</evidence>
<evidence type="ECO:0000256" key="6">
    <source>
        <dbReference type="ARBA" id="ARBA00022723"/>
    </source>
</evidence>
<organism evidence="15">
    <name type="scientific">Culex pipiens</name>
    <name type="common">House mosquito</name>
    <dbReference type="NCBI Taxonomy" id="7175"/>
    <lineage>
        <taxon>Eukaryota</taxon>
        <taxon>Metazoa</taxon>
        <taxon>Ecdysozoa</taxon>
        <taxon>Arthropoda</taxon>
        <taxon>Hexapoda</taxon>
        <taxon>Insecta</taxon>
        <taxon>Pterygota</taxon>
        <taxon>Neoptera</taxon>
        <taxon>Endopterygota</taxon>
        <taxon>Diptera</taxon>
        <taxon>Nematocera</taxon>
        <taxon>Culicoidea</taxon>
        <taxon>Culicidae</taxon>
        <taxon>Culicinae</taxon>
        <taxon>Culicini</taxon>
        <taxon>Culex</taxon>
        <taxon>Culex</taxon>
    </lineage>
</organism>
<dbReference type="GO" id="GO:0004497">
    <property type="term" value="F:monooxygenase activity"/>
    <property type="evidence" value="ECO:0007669"/>
    <property type="project" value="UniProtKB-KW"/>
</dbReference>